<gene>
    <name evidence="9" type="primary">macB_2</name>
    <name evidence="9" type="ORF">C1Y40_05858</name>
</gene>
<dbReference type="GO" id="GO:0005524">
    <property type="term" value="F:ATP binding"/>
    <property type="evidence" value="ECO:0007669"/>
    <property type="project" value="UniProtKB-KW"/>
</dbReference>
<comment type="similarity">
    <text evidence="6">Belongs to the ABC-4 integral membrane protein family.</text>
</comment>
<evidence type="ECO:0000259" key="8">
    <source>
        <dbReference type="Pfam" id="PF02687"/>
    </source>
</evidence>
<organism evidence="9 10">
    <name type="scientific">Mycobacterium talmoniae</name>
    <dbReference type="NCBI Taxonomy" id="1858794"/>
    <lineage>
        <taxon>Bacteria</taxon>
        <taxon>Bacillati</taxon>
        <taxon>Actinomycetota</taxon>
        <taxon>Actinomycetes</taxon>
        <taxon>Mycobacteriales</taxon>
        <taxon>Mycobacteriaceae</taxon>
        <taxon>Mycobacterium</taxon>
    </lineage>
</organism>
<keyword evidence="2" id="KW-1003">Cell membrane</keyword>
<keyword evidence="9" id="KW-0378">Hydrolase</keyword>
<accession>A0A2S8BBF1</accession>
<keyword evidence="9" id="KW-0067">ATP-binding</keyword>
<protein>
    <submittedName>
        <fullName evidence="9">Macrolide export ATP-binding/permease protein MacB</fullName>
        <ecNumber evidence="9">3.6.3.-</ecNumber>
    </submittedName>
</protein>
<reference evidence="9 10" key="1">
    <citation type="journal article" date="2017" name="Int. J. Syst. Evol. Microbiol.">
        <title>Mycobacterium talmoniae sp. nov., a slowly growing mycobacterium isolated from human respiratory samples.</title>
        <authorList>
            <person name="Davidson R.M."/>
            <person name="DeGroote M.A."/>
            <person name="Marola J.L."/>
            <person name="Buss S."/>
            <person name="Jones V."/>
            <person name="McNeil M.R."/>
            <person name="Freifeld A.G."/>
            <person name="Elaine Epperson L."/>
            <person name="Hasan N.A."/>
            <person name="Jackson M."/>
            <person name="Iwen P.C."/>
            <person name="Salfinger M."/>
            <person name="Strong M."/>
        </authorList>
    </citation>
    <scope>NUCLEOTIDE SEQUENCE [LARGE SCALE GENOMIC DNA]</scope>
    <source>
        <strain evidence="9 10">ATCC BAA-2683</strain>
    </source>
</reference>
<evidence type="ECO:0000256" key="1">
    <source>
        <dbReference type="ARBA" id="ARBA00004651"/>
    </source>
</evidence>
<evidence type="ECO:0000256" key="2">
    <source>
        <dbReference type="ARBA" id="ARBA00022475"/>
    </source>
</evidence>
<evidence type="ECO:0000313" key="10">
    <source>
        <dbReference type="Proteomes" id="UP000238296"/>
    </source>
</evidence>
<comment type="caution">
    <text evidence="9">The sequence shown here is derived from an EMBL/GenBank/DDBJ whole genome shotgun (WGS) entry which is preliminary data.</text>
</comment>
<name>A0A2S8BBF1_9MYCO</name>
<keyword evidence="5 7" id="KW-0472">Membrane</keyword>
<sequence length="178" mass="19752">MRATRAGDGVKLMNYMALLGAAVALVVGAFLIYTTMTMAITQRRPVISLLRAIGGRRVTIVRDMLAEAAILGLVGGGIGSGLGILAGRTAIGRLPPAMTQGLEARVEYWLPGYAIPAALARRWPPAWPRRRWPRGRSTRCHRSRRWRRSGCRPRTWCRTGCGSRRGRAPWRRSRCRSC</sequence>
<dbReference type="InterPro" id="IPR003838">
    <property type="entry name" value="ABC3_permease_C"/>
</dbReference>
<keyword evidence="4 7" id="KW-1133">Transmembrane helix</keyword>
<dbReference type="AlphaFoldDB" id="A0A2S8BBF1"/>
<feature type="domain" description="ABC3 transporter permease C-terminal" evidence="8">
    <location>
        <begin position="21"/>
        <end position="90"/>
    </location>
</feature>
<feature type="transmembrane region" description="Helical" evidence="7">
    <location>
        <begin position="65"/>
        <end position="86"/>
    </location>
</feature>
<evidence type="ECO:0000256" key="7">
    <source>
        <dbReference type="SAM" id="Phobius"/>
    </source>
</evidence>
<comment type="subcellular location">
    <subcellularLocation>
        <location evidence="1">Cell membrane</location>
        <topology evidence="1">Multi-pass membrane protein</topology>
    </subcellularLocation>
</comment>
<proteinExistence type="inferred from homology"/>
<keyword evidence="3 7" id="KW-0812">Transmembrane</keyword>
<dbReference type="GO" id="GO:0016787">
    <property type="term" value="F:hydrolase activity"/>
    <property type="evidence" value="ECO:0007669"/>
    <property type="project" value="UniProtKB-KW"/>
</dbReference>
<dbReference type="Pfam" id="PF02687">
    <property type="entry name" value="FtsX"/>
    <property type="match status" value="1"/>
</dbReference>
<dbReference type="PANTHER" id="PTHR30572:SF4">
    <property type="entry name" value="ABC TRANSPORTER PERMEASE YTRF"/>
    <property type="match status" value="1"/>
</dbReference>
<evidence type="ECO:0000256" key="4">
    <source>
        <dbReference type="ARBA" id="ARBA00022989"/>
    </source>
</evidence>
<evidence type="ECO:0000256" key="3">
    <source>
        <dbReference type="ARBA" id="ARBA00022692"/>
    </source>
</evidence>
<keyword evidence="9" id="KW-0547">Nucleotide-binding</keyword>
<dbReference type="GO" id="GO:0005886">
    <property type="term" value="C:plasma membrane"/>
    <property type="evidence" value="ECO:0007669"/>
    <property type="project" value="UniProtKB-SubCell"/>
</dbReference>
<dbReference type="InterPro" id="IPR050250">
    <property type="entry name" value="Macrolide_Exporter_MacB"/>
</dbReference>
<dbReference type="Proteomes" id="UP000238296">
    <property type="component" value="Unassembled WGS sequence"/>
</dbReference>
<dbReference type="EC" id="3.6.3.-" evidence="9"/>
<feature type="transmembrane region" description="Helical" evidence="7">
    <location>
        <begin position="12"/>
        <end position="34"/>
    </location>
</feature>
<evidence type="ECO:0000313" key="9">
    <source>
        <dbReference type="EMBL" id="PQM43983.1"/>
    </source>
</evidence>
<evidence type="ECO:0000256" key="6">
    <source>
        <dbReference type="ARBA" id="ARBA00038076"/>
    </source>
</evidence>
<evidence type="ECO:0000256" key="5">
    <source>
        <dbReference type="ARBA" id="ARBA00023136"/>
    </source>
</evidence>
<dbReference type="PANTHER" id="PTHR30572">
    <property type="entry name" value="MEMBRANE COMPONENT OF TRANSPORTER-RELATED"/>
    <property type="match status" value="1"/>
</dbReference>
<dbReference type="EMBL" id="PPEA01001085">
    <property type="protein sequence ID" value="PQM43983.1"/>
    <property type="molecule type" value="Genomic_DNA"/>
</dbReference>
<dbReference type="GO" id="GO:0022857">
    <property type="term" value="F:transmembrane transporter activity"/>
    <property type="evidence" value="ECO:0007669"/>
    <property type="project" value="TreeGrafter"/>
</dbReference>